<dbReference type="GO" id="GO:0005524">
    <property type="term" value="F:ATP binding"/>
    <property type="evidence" value="ECO:0007669"/>
    <property type="project" value="UniProtKB-KW"/>
</dbReference>
<dbReference type="SUPFAM" id="SSF52540">
    <property type="entry name" value="P-loop containing nucleoside triphosphate hydrolases"/>
    <property type="match status" value="3"/>
</dbReference>
<dbReference type="CDD" id="cd18580">
    <property type="entry name" value="ABC_6TM_ABCC_D2"/>
    <property type="match status" value="1"/>
</dbReference>
<keyword evidence="9" id="KW-0175">Coiled coil</keyword>
<dbReference type="InterPro" id="IPR011527">
    <property type="entry name" value="ABC1_TM_dom"/>
</dbReference>
<feature type="domain" description="ABC transporter" evidence="12">
    <location>
        <begin position="453"/>
        <end position="687"/>
    </location>
</feature>
<dbReference type="Gene3D" id="3.40.50.300">
    <property type="entry name" value="P-loop containing nucleotide triphosphate hydrolases"/>
    <property type="match status" value="3"/>
</dbReference>
<feature type="transmembrane region" description="Helical" evidence="11">
    <location>
        <begin position="241"/>
        <end position="263"/>
    </location>
</feature>
<evidence type="ECO:0000313" key="14">
    <source>
        <dbReference type="EMBL" id="CAE8582446.1"/>
    </source>
</evidence>
<comment type="caution">
    <text evidence="14">The sequence shown here is derived from an EMBL/GenBank/DDBJ whole genome shotgun (WGS) entry which is preliminary data.</text>
</comment>
<evidence type="ECO:0000256" key="10">
    <source>
        <dbReference type="SAM" id="MobiDB-lite"/>
    </source>
</evidence>
<feature type="region of interest" description="Disordered" evidence="10">
    <location>
        <begin position="414"/>
        <end position="433"/>
    </location>
</feature>
<dbReference type="InterPro" id="IPR050173">
    <property type="entry name" value="ABC_transporter_C-like"/>
</dbReference>
<gene>
    <name evidence="14" type="ORF">PGLA1383_LOCUS1445</name>
</gene>
<evidence type="ECO:0000256" key="1">
    <source>
        <dbReference type="ARBA" id="ARBA00004141"/>
    </source>
</evidence>
<feature type="transmembrane region" description="Helical" evidence="11">
    <location>
        <begin position="356"/>
        <end position="381"/>
    </location>
</feature>
<keyword evidence="15" id="KW-1185">Reference proteome</keyword>
<dbReference type="SMART" id="SM00382">
    <property type="entry name" value="AAA"/>
    <property type="match status" value="3"/>
</dbReference>
<dbReference type="FunFam" id="3.40.50.300:FF:000011">
    <property type="entry name" value="Putative ABC transporter ATP-binding component"/>
    <property type="match status" value="1"/>
</dbReference>
<evidence type="ECO:0000256" key="8">
    <source>
        <dbReference type="ARBA" id="ARBA00023136"/>
    </source>
</evidence>
<dbReference type="FunFam" id="3.40.50.300:FF:000630">
    <property type="entry name" value="ATP-binding cassette (ABC) transporter, putative"/>
    <property type="match status" value="1"/>
</dbReference>
<evidence type="ECO:0000256" key="5">
    <source>
        <dbReference type="ARBA" id="ARBA00022741"/>
    </source>
</evidence>
<dbReference type="InterPro" id="IPR003593">
    <property type="entry name" value="AAA+_ATPase"/>
</dbReference>
<feature type="domain" description="ABC transmembrane type-1" evidence="13">
    <location>
        <begin position="765"/>
        <end position="1043"/>
    </location>
</feature>
<evidence type="ECO:0000259" key="12">
    <source>
        <dbReference type="PROSITE" id="PS50893"/>
    </source>
</evidence>
<keyword evidence="3" id="KW-0813">Transport</keyword>
<evidence type="ECO:0000256" key="6">
    <source>
        <dbReference type="ARBA" id="ARBA00022840"/>
    </source>
</evidence>
<dbReference type="EMBL" id="CAJNNV010000394">
    <property type="protein sequence ID" value="CAE8582446.1"/>
    <property type="molecule type" value="Genomic_DNA"/>
</dbReference>
<dbReference type="PROSITE" id="PS50929">
    <property type="entry name" value="ABC_TM1F"/>
    <property type="match status" value="2"/>
</dbReference>
<dbReference type="InterPro" id="IPR032781">
    <property type="entry name" value="ABC_tran_Xtn"/>
</dbReference>
<comment type="similarity">
    <text evidence="2">Belongs to the ABC transporter superfamily. ABCC family. Conjugate transporter (TC 3.A.1.208) subfamily.</text>
</comment>
<evidence type="ECO:0000256" key="11">
    <source>
        <dbReference type="SAM" id="Phobius"/>
    </source>
</evidence>
<feature type="transmembrane region" description="Helical" evidence="11">
    <location>
        <begin position="839"/>
        <end position="860"/>
    </location>
</feature>
<evidence type="ECO:0000256" key="7">
    <source>
        <dbReference type="ARBA" id="ARBA00022989"/>
    </source>
</evidence>
<proteinExistence type="inferred from homology"/>
<feature type="transmembrane region" description="Helical" evidence="11">
    <location>
        <begin position="209"/>
        <end position="229"/>
    </location>
</feature>
<evidence type="ECO:0000256" key="3">
    <source>
        <dbReference type="ARBA" id="ARBA00022448"/>
    </source>
</evidence>
<evidence type="ECO:0000256" key="4">
    <source>
        <dbReference type="ARBA" id="ARBA00022692"/>
    </source>
</evidence>
<feature type="domain" description="ABC transporter" evidence="12">
    <location>
        <begin position="1847"/>
        <end position="2105"/>
    </location>
</feature>
<dbReference type="Pfam" id="PF00005">
    <property type="entry name" value="ABC_tran"/>
    <property type="match status" value="3"/>
</dbReference>
<feature type="transmembrane region" description="Helical" evidence="11">
    <location>
        <begin position="98"/>
        <end position="117"/>
    </location>
</feature>
<dbReference type="SUPFAM" id="SSF90123">
    <property type="entry name" value="ABC transporter transmembrane region"/>
    <property type="match status" value="2"/>
</dbReference>
<dbReference type="PANTHER" id="PTHR24223">
    <property type="entry name" value="ATP-BINDING CASSETTE SUB-FAMILY C"/>
    <property type="match status" value="1"/>
</dbReference>
<keyword evidence="8 11" id="KW-0472">Membrane</keyword>
<name>A0A813D9D9_POLGL</name>
<feature type="compositionally biased region" description="Polar residues" evidence="10">
    <location>
        <begin position="668"/>
        <end position="684"/>
    </location>
</feature>
<sequence length="2190" mass="237735">MLKVFDSHKNGRLDISPHPLDEASCVSRFFLLWLWPVLVRGARAPLQENDLSVLPKHLSAAQIEEQWHRALARHRKGRDGKAGLSLARVLFGAFGWRYGMFLVIFSVWLGSLSFVPALAKEMFAWLSMEDTDANKSLGMGLGLSFALVASYLVNCNSACQMYQQTTQLGYEFRATAAQLVFRKLLRLPVQSESAREQAMNLIQVDAERLYIFAQLNHLPVTAVLVILVASGYLVDYESLELSAVAITIVLSTVAIQALAMRVAMPARRKMQRLADERVAMLAELLDGIKVLKMYGWVDHLTQRLRILRSKELGAAASYLVLRSLSSGISYCSPIITMVVLLLMLRSRGQFIDPQRVFLIFTVVGLARAPLGGVAMGSSAIVDGCTALRRLQGFLVRDGSMDVFEDDLLPTPDETSTVLGFGSNESTSSPDSNRNTMAGDDLVCVVGEFGHSDDRLDSVRTEGGAGGEGASFRLSTNLTLHAGELLAISGRVASGKTSLLLAVLGELRPLDAETQLRLASERVAYLAQTPWLRGGTVRDAVVQDLPWDERSFWKALNAAQLQVDLRLWDEGDRKVIGARGAGLSGGQHSRVGIAHLCYRCLVSRIDIVLVDDCLAALDSHVANAAAQQALLGIVADGRRAVIVAGSSNLILWAAASRIFHLQDGELLPQNTSSERGNMPTKSLQPSEPDMPGSEILIEVDELQPSETDVDGLEILTRVDETLRLGQTDVAATATKETKPNKSSGTRTLIYYFGAGAGSLIGGLALFGVSVMVLVVEGCKIQSDRLMGQWAETASSAVDEEQNGFQLFLIWASVAMILAMVRALAFVALGIRASRRLHDRLLTRLVAAPVGFFGTLPAGTVLNHFSKDLDSLDTLLPQAALDFAQDLALMVGIVVVIVVTTPMAALAVAPVLAAFFAVRTFFSRTARQAKRLDSGSRAPLYALTAEVADGLATLRAHCQSGSLCQEFARRLDWNGRAFFQTYILQPWCILVLDSLGATIVCITTVSCVLLAATLSASASTMAVSYSLMARGKLQFCVRLSVEAENQLIAVERLQCFEAKIPSEEAPMQHPHGQQRIDWPTVGAISFSAVQLRYQPGLPLVLRSLDLEIPAGCKFGLAGRSGSGKSSLLSAVLRLVDVECGCIRIDSVDVRDMPLQALRAAISIIPQDPTLWSGSLADNLDPSSKVPAEELARAVESVGLGHLLGEGNQGLVASVGVRGENLSQGQRQMLCIARCILRNSCIVLIDEATASLDVQTDEEIQECLRKHLAGRTKLVVAHRLHTLMDADLVAVLDAGVVVESGSPIQLKADPCSRFAALAATMCGPGKGTEDMDVTAQPLMRRAVFRPAGMSFDGAVLSKRSMKAGMVAWPTDKGHCVFVVEWRIATAVVLLKGTRMRIVTNAAHPFGSSGGGWQKLYPATAARKRHGLRVTLPKVTGRVSFEVIGVAVELQNNWGGAGSSDSTADFLRFRFQMSLAGKDVPVPSSRKALHVTSEREMLLDSPTLHSMPLFCGNCQSYSAETAVIVGELLYMDAATEHLTSDVPERSFELTPRNFGPEHRGSQGECSSSKEVEEQRQFVQKCAALSGGKFESQVDGIANPGPWKLCHLADTGVRTAVARGASPLYVLRVREQYLQLGRMMQCNFKLPLVAFSRRTAGNVQIVRLPQQPLRCRNAAASACGDAIAVCNCAVSNGSAVAALDRLRVAAAPRVRRRSSARSQEAASWPIALETFRLQPPSFCGSSSAVCFGVLTGLVGCRARPEGGTERRKPRRMSKKSSAAPKGLKGVSAGVRKPSAHGVAGGQTSGSGKARFPDQQGTKAPGEQVRGADLSFQEDAIEEEEGRAWQPGDFLKVNVDRVSWSPAVKGGGEGGKYSTKQVLQSVSWKLLGAEKVGLIGANGCGKSTQLLMLQDLIETTSGRIVKLPPDMRIAFMQQEADLDNGKTTFEEIHSAFADRPLDAIDKDIESCATGADQHLQTMSVLLDERAMAEQHISEVEMMLHKLGMTDRQDMTIPELSSGWQMRLALGKILLSRPNLLLLDEPTNHVDVETVEFMERLLRSEDIAMVIVSHDRYFLNQVCTKIVEIYRGKAKTYKGNYVQYLRARDSSLALEWKKYQRYQDNLKGLKKQLKKLEERFILETAAEKRRELDEVLANPVPKPEVLLISDFRFPSSLTSLPTAEPVQGENPVQEAGRSTGR</sequence>
<dbReference type="PROSITE" id="PS00211">
    <property type="entry name" value="ABC_TRANSPORTER_1"/>
    <property type="match status" value="2"/>
</dbReference>
<feature type="transmembrane region" description="Helical" evidence="11">
    <location>
        <begin position="806"/>
        <end position="827"/>
    </location>
</feature>
<feature type="region of interest" description="Disordered" evidence="10">
    <location>
        <begin position="668"/>
        <end position="688"/>
    </location>
</feature>
<dbReference type="InterPro" id="IPR027417">
    <property type="entry name" value="P-loop_NTPase"/>
</dbReference>
<accession>A0A813D9D9</accession>
<protein>
    <submittedName>
        <fullName evidence="14">Uncharacterized protein</fullName>
    </submittedName>
</protein>
<dbReference type="Proteomes" id="UP000654075">
    <property type="component" value="Unassembled WGS sequence"/>
</dbReference>
<dbReference type="InterPro" id="IPR044726">
    <property type="entry name" value="ABCC_6TM_D2"/>
</dbReference>
<evidence type="ECO:0000259" key="13">
    <source>
        <dbReference type="PROSITE" id="PS50929"/>
    </source>
</evidence>
<dbReference type="InterPro" id="IPR044746">
    <property type="entry name" value="ABCC_6TM_D1"/>
</dbReference>
<evidence type="ECO:0000313" key="15">
    <source>
        <dbReference type="Proteomes" id="UP000654075"/>
    </source>
</evidence>
<organism evidence="14 15">
    <name type="scientific">Polarella glacialis</name>
    <name type="common">Dinoflagellate</name>
    <dbReference type="NCBI Taxonomy" id="89957"/>
    <lineage>
        <taxon>Eukaryota</taxon>
        <taxon>Sar</taxon>
        <taxon>Alveolata</taxon>
        <taxon>Dinophyceae</taxon>
        <taxon>Suessiales</taxon>
        <taxon>Suessiaceae</taxon>
        <taxon>Polarella</taxon>
    </lineage>
</organism>
<feature type="region of interest" description="Disordered" evidence="10">
    <location>
        <begin position="2168"/>
        <end position="2190"/>
    </location>
</feature>
<evidence type="ECO:0000256" key="9">
    <source>
        <dbReference type="SAM" id="Coils"/>
    </source>
</evidence>
<dbReference type="PROSITE" id="PS50893">
    <property type="entry name" value="ABC_TRANSPORTER_2"/>
    <property type="match status" value="3"/>
</dbReference>
<feature type="domain" description="ABC transmembrane type-1" evidence="13">
    <location>
        <begin position="166"/>
        <end position="382"/>
    </location>
</feature>
<dbReference type="OrthoDB" id="2110130at2759"/>
<dbReference type="Pfam" id="PF00664">
    <property type="entry name" value="ABC_membrane"/>
    <property type="match status" value="2"/>
</dbReference>
<dbReference type="InterPro" id="IPR003439">
    <property type="entry name" value="ABC_transporter-like_ATP-bd"/>
</dbReference>
<feature type="coiled-coil region" evidence="9">
    <location>
        <begin position="2108"/>
        <end position="2135"/>
    </location>
</feature>
<comment type="subcellular location">
    <subcellularLocation>
        <location evidence="1">Membrane</location>
        <topology evidence="1">Multi-pass membrane protein</topology>
    </subcellularLocation>
</comment>
<dbReference type="InterPro" id="IPR017871">
    <property type="entry name" value="ABC_transporter-like_CS"/>
</dbReference>
<dbReference type="Pfam" id="PF12848">
    <property type="entry name" value="ABC_tran_Xtn"/>
    <property type="match status" value="1"/>
</dbReference>
<feature type="region of interest" description="Disordered" evidence="10">
    <location>
        <begin position="1753"/>
        <end position="1821"/>
    </location>
</feature>
<feature type="transmembrane region" description="Helical" evidence="11">
    <location>
        <begin position="747"/>
        <end position="774"/>
    </location>
</feature>
<feature type="transmembrane region" description="Helical" evidence="11">
    <location>
        <begin position="327"/>
        <end position="344"/>
    </location>
</feature>
<dbReference type="GO" id="GO:0140359">
    <property type="term" value="F:ABC-type transporter activity"/>
    <property type="evidence" value="ECO:0007669"/>
    <property type="project" value="InterPro"/>
</dbReference>
<keyword evidence="7 11" id="KW-1133">Transmembrane helix</keyword>
<dbReference type="GO" id="GO:0016020">
    <property type="term" value="C:membrane"/>
    <property type="evidence" value="ECO:0007669"/>
    <property type="project" value="UniProtKB-SubCell"/>
</dbReference>
<dbReference type="CDD" id="cd18579">
    <property type="entry name" value="ABC_6TM_ABCC_D1"/>
    <property type="match status" value="1"/>
</dbReference>
<keyword evidence="5" id="KW-0547">Nucleotide-binding</keyword>
<dbReference type="GO" id="GO:0016887">
    <property type="term" value="F:ATP hydrolysis activity"/>
    <property type="evidence" value="ECO:0007669"/>
    <property type="project" value="InterPro"/>
</dbReference>
<reference evidence="14" key="1">
    <citation type="submission" date="2021-02" db="EMBL/GenBank/DDBJ databases">
        <authorList>
            <person name="Dougan E. K."/>
            <person name="Rhodes N."/>
            <person name="Thang M."/>
            <person name="Chan C."/>
        </authorList>
    </citation>
    <scope>NUCLEOTIDE SEQUENCE</scope>
</reference>
<keyword evidence="4 11" id="KW-0812">Transmembrane</keyword>
<feature type="transmembrane region" description="Helical" evidence="11">
    <location>
        <begin position="885"/>
        <end position="916"/>
    </location>
</feature>
<feature type="domain" description="ABC transporter" evidence="12">
    <location>
        <begin position="1082"/>
        <end position="1316"/>
    </location>
</feature>
<keyword evidence="6" id="KW-0067">ATP-binding</keyword>
<dbReference type="InterPro" id="IPR036640">
    <property type="entry name" value="ABC1_TM_sf"/>
</dbReference>
<dbReference type="PANTHER" id="PTHR24223:SF456">
    <property type="entry name" value="MULTIDRUG RESISTANCE-ASSOCIATED PROTEIN LETHAL(2)03659"/>
    <property type="match status" value="1"/>
</dbReference>
<dbReference type="Gene3D" id="1.20.1560.10">
    <property type="entry name" value="ABC transporter type 1, transmembrane domain"/>
    <property type="match status" value="2"/>
</dbReference>
<feature type="transmembrane region" description="Helical" evidence="11">
    <location>
        <begin position="137"/>
        <end position="154"/>
    </location>
</feature>
<evidence type="ECO:0000256" key="2">
    <source>
        <dbReference type="ARBA" id="ARBA00009726"/>
    </source>
</evidence>